<name>R0JBD4_ANAPL</name>
<dbReference type="Proteomes" id="UP000296049">
    <property type="component" value="Unassembled WGS sequence"/>
</dbReference>
<dbReference type="AlphaFoldDB" id="R0JBD4"/>
<accession>R0JBD4</accession>
<organism evidence="1 2">
    <name type="scientific">Anas platyrhynchos</name>
    <name type="common">Mallard</name>
    <name type="synonym">Anas boschas</name>
    <dbReference type="NCBI Taxonomy" id="8839"/>
    <lineage>
        <taxon>Eukaryota</taxon>
        <taxon>Metazoa</taxon>
        <taxon>Chordata</taxon>
        <taxon>Craniata</taxon>
        <taxon>Vertebrata</taxon>
        <taxon>Euteleostomi</taxon>
        <taxon>Archelosauria</taxon>
        <taxon>Archosauria</taxon>
        <taxon>Dinosauria</taxon>
        <taxon>Saurischia</taxon>
        <taxon>Theropoda</taxon>
        <taxon>Coelurosauria</taxon>
        <taxon>Aves</taxon>
        <taxon>Neognathae</taxon>
        <taxon>Galloanserae</taxon>
        <taxon>Anseriformes</taxon>
        <taxon>Anatidae</taxon>
        <taxon>Anatinae</taxon>
        <taxon>Anas</taxon>
    </lineage>
</organism>
<keyword evidence="2" id="KW-1185">Reference proteome</keyword>
<evidence type="ECO:0000313" key="2">
    <source>
        <dbReference type="Proteomes" id="UP000296049"/>
    </source>
</evidence>
<evidence type="ECO:0000313" key="1">
    <source>
        <dbReference type="EMBL" id="EOA94286.1"/>
    </source>
</evidence>
<sequence>MPGPHSLIPQAHKYPATQTIQKWNEDCCGKDAASDSNHSTPNPAKQAMGAEIWAMNAPTRKSLGWSDALSMQAGETLPARNTILHRRATSDPLRISGSGAPAARLYASFSIGCVLCRGANPAAAHAAGIFPLPLVPLSPCSRPPARPGGAELRVPPGGSHAKPYRWPHISPPFLLPESPESMVTFDALAVGVFAGGAGKESTQKCISLVKSRKFHISTLTAQDSLCDPTVGFSTVLQPPSHRDRELQGLIPAPGSSC</sequence>
<proteinExistence type="predicted"/>
<protein>
    <submittedName>
        <fullName evidence="1">Uncharacterized protein</fullName>
    </submittedName>
</protein>
<gene>
    <name evidence="1" type="ORF">Anapl_09544</name>
</gene>
<dbReference type="EMBL" id="KB744899">
    <property type="protein sequence ID" value="EOA94286.1"/>
    <property type="molecule type" value="Genomic_DNA"/>
</dbReference>
<reference evidence="2" key="1">
    <citation type="journal article" date="2013" name="Nat. Genet.">
        <title>The duck genome and transcriptome provide insight into an avian influenza virus reservoir species.</title>
        <authorList>
            <person name="Huang Y."/>
            <person name="Li Y."/>
            <person name="Burt D.W."/>
            <person name="Chen H."/>
            <person name="Zhang Y."/>
            <person name="Qian W."/>
            <person name="Kim H."/>
            <person name="Gan S."/>
            <person name="Zhao Y."/>
            <person name="Li J."/>
            <person name="Yi K."/>
            <person name="Feng H."/>
            <person name="Zhu P."/>
            <person name="Li B."/>
            <person name="Liu Q."/>
            <person name="Fairley S."/>
            <person name="Magor K.E."/>
            <person name="Du Z."/>
            <person name="Hu X."/>
            <person name="Goodman L."/>
            <person name="Tafer H."/>
            <person name="Vignal A."/>
            <person name="Lee T."/>
            <person name="Kim K.W."/>
            <person name="Sheng Z."/>
            <person name="An Y."/>
            <person name="Searle S."/>
            <person name="Herrero J."/>
            <person name="Groenen M.A."/>
            <person name="Crooijmans R.P."/>
            <person name="Faraut T."/>
            <person name="Cai Q."/>
            <person name="Webster R.G."/>
            <person name="Aldridge J.R."/>
            <person name="Warren W.C."/>
            <person name="Bartschat S."/>
            <person name="Kehr S."/>
            <person name="Marz M."/>
            <person name="Stadler P.F."/>
            <person name="Smith J."/>
            <person name="Kraus R.H."/>
            <person name="Zhao Y."/>
            <person name="Ren L."/>
            <person name="Fei J."/>
            <person name="Morisson M."/>
            <person name="Kaiser P."/>
            <person name="Griffin D.K."/>
            <person name="Rao M."/>
            <person name="Pitel F."/>
            <person name="Wang J."/>
            <person name="Li N."/>
        </authorList>
    </citation>
    <scope>NUCLEOTIDE SEQUENCE [LARGE SCALE GENOMIC DNA]</scope>
</reference>